<name>A0A5J4U6Y0_9EUKA</name>
<dbReference type="AlphaFoldDB" id="A0A5J4U6Y0"/>
<comment type="caution">
    <text evidence="1">The sequence shown here is derived from an EMBL/GenBank/DDBJ whole genome shotgun (WGS) entry which is preliminary data.</text>
</comment>
<reference evidence="1 2" key="1">
    <citation type="submission" date="2019-03" db="EMBL/GenBank/DDBJ databases">
        <title>Single cell metagenomics reveals metabolic interactions within the superorganism composed of flagellate Streblomastix strix and complex community of Bacteroidetes bacteria on its surface.</title>
        <authorList>
            <person name="Treitli S.C."/>
            <person name="Kolisko M."/>
            <person name="Husnik F."/>
            <person name="Keeling P."/>
            <person name="Hampl V."/>
        </authorList>
    </citation>
    <scope>NUCLEOTIDE SEQUENCE [LARGE SCALE GENOMIC DNA]</scope>
    <source>
        <strain evidence="1">ST1C</strain>
    </source>
</reference>
<protein>
    <submittedName>
        <fullName evidence="1">Uncharacterized protein</fullName>
    </submittedName>
</protein>
<dbReference type="EMBL" id="SNRW01019820">
    <property type="protein sequence ID" value="KAA6366024.1"/>
    <property type="molecule type" value="Genomic_DNA"/>
</dbReference>
<feature type="non-terminal residue" evidence="1">
    <location>
        <position position="1"/>
    </location>
</feature>
<sequence>LQNQQVTNQRYRLPEPTDSWSSITTQPLSLELRAQQGAQILHNEMILQENRASKECRIHMYQGAQNKAPTYLMDGMLMKMILFLLYSVHTWSWNRYYIGTCGFRRL</sequence>
<proteinExistence type="predicted"/>
<gene>
    <name evidence="1" type="ORF">EZS28_038449</name>
</gene>
<organism evidence="1 2">
    <name type="scientific">Streblomastix strix</name>
    <dbReference type="NCBI Taxonomy" id="222440"/>
    <lineage>
        <taxon>Eukaryota</taxon>
        <taxon>Metamonada</taxon>
        <taxon>Preaxostyla</taxon>
        <taxon>Oxymonadida</taxon>
        <taxon>Streblomastigidae</taxon>
        <taxon>Streblomastix</taxon>
    </lineage>
</organism>
<accession>A0A5J4U6Y0</accession>
<dbReference type="Proteomes" id="UP000324800">
    <property type="component" value="Unassembled WGS sequence"/>
</dbReference>
<evidence type="ECO:0000313" key="2">
    <source>
        <dbReference type="Proteomes" id="UP000324800"/>
    </source>
</evidence>
<evidence type="ECO:0000313" key="1">
    <source>
        <dbReference type="EMBL" id="KAA6366024.1"/>
    </source>
</evidence>